<comment type="catalytic activity">
    <reaction evidence="5">
        <text>S-adenosyl-L-homocysteine + H2O + H(+) = S-inosyl-L-homocysteine + NH4(+)</text>
        <dbReference type="Rhea" id="RHEA:20716"/>
        <dbReference type="ChEBI" id="CHEBI:15377"/>
        <dbReference type="ChEBI" id="CHEBI:15378"/>
        <dbReference type="ChEBI" id="CHEBI:28938"/>
        <dbReference type="ChEBI" id="CHEBI:57856"/>
        <dbReference type="ChEBI" id="CHEBI:57985"/>
        <dbReference type="EC" id="3.5.4.28"/>
    </reaction>
</comment>
<dbReference type="Proteomes" id="UP000175669">
    <property type="component" value="Unassembled WGS sequence"/>
</dbReference>
<gene>
    <name evidence="5" type="primary">mtaD</name>
    <name evidence="7" type="ORF">PHACT_01655</name>
</gene>
<keyword evidence="8" id="KW-1185">Reference proteome</keyword>
<dbReference type="Gene3D" id="3.20.20.140">
    <property type="entry name" value="Metal-dependent hydrolases"/>
    <property type="match status" value="1"/>
</dbReference>
<comment type="function">
    <text evidence="5">Catalyzes the deamination of 5-methylthioadenosine and S-adenosyl-L-homocysteine into 5-methylthioinosine and S-inosyl-L-homocysteine, respectively. Is also able to deaminate adenosine.</text>
</comment>
<feature type="binding site" evidence="5">
    <location>
        <position position="105"/>
    </location>
    <ligand>
        <name>substrate</name>
    </ligand>
</feature>
<dbReference type="STRING" id="1524254.PHACT_01655"/>
<dbReference type="Pfam" id="PF01979">
    <property type="entry name" value="Amidohydro_1"/>
    <property type="match status" value="1"/>
</dbReference>
<evidence type="ECO:0000256" key="5">
    <source>
        <dbReference type="HAMAP-Rule" id="MF_01281"/>
    </source>
</evidence>
<dbReference type="RefSeq" id="WP_070115629.1">
    <property type="nucleotide sequence ID" value="NZ_MASR01000001.1"/>
</dbReference>
<evidence type="ECO:0000313" key="7">
    <source>
        <dbReference type="EMBL" id="OFE12005.1"/>
    </source>
</evidence>
<reference evidence="8" key="1">
    <citation type="submission" date="2016-07" db="EMBL/GenBank/DDBJ databases">
        <authorList>
            <person name="Florea S."/>
            <person name="Webb J.S."/>
            <person name="Jaromczyk J."/>
            <person name="Schardl C.L."/>
        </authorList>
    </citation>
    <scope>NUCLEOTIDE SEQUENCE [LARGE SCALE GENOMIC DNA]</scope>
    <source>
        <strain evidence="8">KCTC 42131</strain>
    </source>
</reference>
<dbReference type="GO" id="GO:0046872">
    <property type="term" value="F:metal ion binding"/>
    <property type="evidence" value="ECO:0007669"/>
    <property type="project" value="UniProtKB-KW"/>
</dbReference>
<dbReference type="FunFam" id="3.20.20.140:FF:000014">
    <property type="entry name" value="5-methylthioadenosine/S-adenosylhomocysteine deaminase"/>
    <property type="match status" value="1"/>
</dbReference>
<dbReference type="HAMAP" id="MF_01281">
    <property type="entry name" value="MTA_SAH_deamin"/>
    <property type="match status" value="1"/>
</dbReference>
<feature type="binding site" evidence="5">
    <location>
        <position position="313"/>
    </location>
    <ligand>
        <name>Zn(2+)</name>
        <dbReference type="ChEBI" id="CHEBI:29105"/>
    </ligand>
</feature>
<evidence type="ECO:0000256" key="4">
    <source>
        <dbReference type="ARBA" id="ARBA00022833"/>
    </source>
</evidence>
<proteinExistence type="inferred from homology"/>
<dbReference type="InterPro" id="IPR032466">
    <property type="entry name" value="Metal_Hydrolase"/>
</dbReference>
<dbReference type="PANTHER" id="PTHR43794">
    <property type="entry name" value="AMINOHYDROLASE SSNA-RELATED"/>
    <property type="match status" value="1"/>
</dbReference>
<feature type="binding site" evidence="5">
    <location>
        <position position="76"/>
    </location>
    <ligand>
        <name>Zn(2+)</name>
        <dbReference type="ChEBI" id="CHEBI:29105"/>
    </ligand>
</feature>
<evidence type="ECO:0000259" key="6">
    <source>
        <dbReference type="Pfam" id="PF01979"/>
    </source>
</evidence>
<dbReference type="NCBIfam" id="NF006549">
    <property type="entry name" value="PRK09045.1"/>
    <property type="match status" value="1"/>
</dbReference>
<dbReference type="SUPFAM" id="SSF51338">
    <property type="entry name" value="Composite domain of metallo-dependent hydrolases"/>
    <property type="match status" value="1"/>
</dbReference>
<organism evidence="7 8">
    <name type="scientific">Pseudohongiella acticola</name>
    <dbReference type="NCBI Taxonomy" id="1524254"/>
    <lineage>
        <taxon>Bacteria</taxon>
        <taxon>Pseudomonadati</taxon>
        <taxon>Pseudomonadota</taxon>
        <taxon>Gammaproteobacteria</taxon>
        <taxon>Pseudomonadales</taxon>
        <taxon>Pseudohongiellaceae</taxon>
        <taxon>Pseudohongiella</taxon>
    </lineage>
</organism>
<comment type="similarity">
    <text evidence="1">Belongs to the metallo-dependent hydrolases superfamily. ATZ/TRZ family.</text>
</comment>
<sequence>MSPSENQPDVDLVIHARWIIPATDDQAILENHSIAVRNGSIVGLHPTPDIARHYSSARRELTLDQHALIPGLINAHGHAGMTLMRGIADDLPLQTWLHDHIWPLEGKWISEEFVYQGTQLAIAEMIRGGTTCYADMYFFPEASARAASEAGIRVQLAAPVIDFPTPWAADADECISKTTELHDAWRNSELVSTAFGPHAPYTVSDESLRKVLTFAEELDLPIHMHVHETAFEVEDALKNTGQRPIRRLHDLGLLGPRLLCVHATQLDDDDLALLQQTSTHVVHCPESNLKLASGFCPVHQLQTTGINVALGTDGAASNNDLDMFSEMRTAALLAKACAGDASALPAYGALQMATINGARAMGLEHLTGTLESGKRADMTAVRLDSLNAMPVYNPVSQLVYSTQASQVSHVWVNGKALLDDGELTTINRRQIQELARTWQQRLQHSTNDGENA</sequence>
<dbReference type="OrthoDB" id="9807210at2"/>
<evidence type="ECO:0000256" key="1">
    <source>
        <dbReference type="ARBA" id="ARBA00006745"/>
    </source>
</evidence>
<comment type="cofactor">
    <cofactor evidence="5">
        <name>Zn(2+)</name>
        <dbReference type="ChEBI" id="CHEBI:29105"/>
    </cofactor>
    <text evidence="5">Binds 1 zinc ion per subunit.</text>
</comment>
<comment type="caution">
    <text evidence="7">The sequence shown here is derived from an EMBL/GenBank/DDBJ whole genome shotgun (WGS) entry which is preliminary data.</text>
</comment>
<keyword evidence="4 5" id="KW-0862">Zinc</keyword>
<feature type="binding site" evidence="5">
    <location>
        <position position="228"/>
    </location>
    <ligand>
        <name>substrate</name>
    </ligand>
</feature>
<dbReference type="EMBL" id="MASR01000001">
    <property type="protein sequence ID" value="OFE12005.1"/>
    <property type="molecule type" value="Genomic_DNA"/>
</dbReference>
<dbReference type="AlphaFoldDB" id="A0A1E8CI87"/>
<dbReference type="GO" id="GO:0090614">
    <property type="term" value="F:5'-methylthioadenosine deaminase activity"/>
    <property type="evidence" value="ECO:0007669"/>
    <property type="project" value="UniProtKB-UniRule"/>
</dbReference>
<comment type="similarity">
    <text evidence="5">Belongs to the metallo-dependent hydrolases superfamily. MTA/SAH deaminase family.</text>
</comment>
<evidence type="ECO:0000256" key="2">
    <source>
        <dbReference type="ARBA" id="ARBA00022723"/>
    </source>
</evidence>
<feature type="binding site" evidence="5">
    <location>
        <position position="313"/>
    </location>
    <ligand>
        <name>substrate</name>
    </ligand>
</feature>
<dbReference type="Gene3D" id="2.30.40.10">
    <property type="entry name" value="Urease, subunit C, domain 1"/>
    <property type="match status" value="1"/>
</dbReference>
<dbReference type="EC" id="3.5.4.31" evidence="5"/>
<protein>
    <recommendedName>
        <fullName evidence="5">5-methylthioadenosine/S-adenosylhomocysteine deaminase</fullName>
        <shortName evidence="5">MTA/SAH deaminase</shortName>
        <ecNumber evidence="5">3.5.4.28</ecNumber>
        <ecNumber evidence="5">3.5.4.31</ecNumber>
    </recommendedName>
</protein>
<dbReference type="InterPro" id="IPR006680">
    <property type="entry name" value="Amidohydro-rel"/>
</dbReference>
<dbReference type="InterPro" id="IPR011059">
    <property type="entry name" value="Metal-dep_hydrolase_composite"/>
</dbReference>
<dbReference type="InterPro" id="IPR050287">
    <property type="entry name" value="MTA/SAH_deaminase"/>
</dbReference>
<comment type="caution">
    <text evidence="5">Lacks conserved residue(s) required for the propagation of feature annotation.</text>
</comment>
<dbReference type="InterPro" id="IPR023512">
    <property type="entry name" value="Deaminase_MtaD/DadD"/>
</dbReference>
<evidence type="ECO:0000313" key="8">
    <source>
        <dbReference type="Proteomes" id="UP000175669"/>
    </source>
</evidence>
<accession>A0A1E8CI87</accession>
<keyword evidence="3 5" id="KW-0378">Hydrolase</keyword>
<dbReference type="CDD" id="cd01298">
    <property type="entry name" value="ATZ_TRZ_like"/>
    <property type="match status" value="1"/>
</dbReference>
<dbReference type="GO" id="GO:0050270">
    <property type="term" value="F:S-adenosylhomocysteine deaminase activity"/>
    <property type="evidence" value="ECO:0007669"/>
    <property type="project" value="UniProtKB-UniRule"/>
</dbReference>
<feature type="domain" description="Amidohydrolase-related" evidence="6">
    <location>
        <begin position="68"/>
        <end position="416"/>
    </location>
</feature>
<keyword evidence="2 5" id="KW-0479">Metal-binding</keyword>
<feature type="binding site" evidence="5">
    <location>
        <position position="198"/>
    </location>
    <ligand>
        <name>substrate</name>
    </ligand>
</feature>
<evidence type="ECO:0000256" key="3">
    <source>
        <dbReference type="ARBA" id="ARBA00022801"/>
    </source>
</evidence>
<dbReference type="SUPFAM" id="SSF51556">
    <property type="entry name" value="Metallo-dependent hydrolases"/>
    <property type="match status" value="1"/>
</dbReference>
<dbReference type="EC" id="3.5.4.28" evidence="5"/>
<comment type="catalytic activity">
    <reaction evidence="5">
        <text>S-methyl-5'-thioadenosine + H2O + H(+) = S-methyl-5'-thioinosine + NH4(+)</text>
        <dbReference type="Rhea" id="RHEA:25025"/>
        <dbReference type="ChEBI" id="CHEBI:15377"/>
        <dbReference type="ChEBI" id="CHEBI:15378"/>
        <dbReference type="ChEBI" id="CHEBI:17509"/>
        <dbReference type="ChEBI" id="CHEBI:28938"/>
        <dbReference type="ChEBI" id="CHEBI:48595"/>
        <dbReference type="EC" id="3.5.4.31"/>
    </reaction>
</comment>
<feature type="binding site" evidence="5">
    <location>
        <position position="78"/>
    </location>
    <ligand>
        <name>Zn(2+)</name>
        <dbReference type="ChEBI" id="CHEBI:29105"/>
    </ligand>
</feature>
<dbReference type="PANTHER" id="PTHR43794:SF11">
    <property type="entry name" value="AMIDOHYDROLASE-RELATED DOMAIN-CONTAINING PROTEIN"/>
    <property type="match status" value="1"/>
</dbReference>
<feature type="binding site" evidence="5">
    <location>
        <position position="225"/>
    </location>
    <ligand>
        <name>Zn(2+)</name>
        <dbReference type="ChEBI" id="CHEBI:29105"/>
    </ligand>
</feature>
<name>A0A1E8CI87_9GAMM</name>